<reference evidence="1" key="1">
    <citation type="journal article" date="2014" name="Front. Microbiol.">
        <title>High frequency of phylogenetically diverse reductive dehalogenase-homologous genes in deep subseafloor sedimentary metagenomes.</title>
        <authorList>
            <person name="Kawai M."/>
            <person name="Futagami T."/>
            <person name="Toyoda A."/>
            <person name="Takaki Y."/>
            <person name="Nishi S."/>
            <person name="Hori S."/>
            <person name="Arai W."/>
            <person name="Tsubouchi T."/>
            <person name="Morono Y."/>
            <person name="Uchiyama I."/>
            <person name="Ito T."/>
            <person name="Fujiyama A."/>
            <person name="Inagaki F."/>
            <person name="Takami H."/>
        </authorList>
    </citation>
    <scope>NUCLEOTIDE SEQUENCE</scope>
    <source>
        <strain evidence="1">Expedition CK06-06</strain>
    </source>
</reference>
<gene>
    <name evidence="1" type="ORF">S01H4_37181</name>
</gene>
<dbReference type="AlphaFoldDB" id="X1CZB5"/>
<evidence type="ECO:0000313" key="1">
    <source>
        <dbReference type="EMBL" id="GAG98237.1"/>
    </source>
</evidence>
<accession>X1CZB5</accession>
<name>X1CZB5_9ZZZZ</name>
<protein>
    <submittedName>
        <fullName evidence="1">Uncharacterized protein</fullName>
    </submittedName>
</protein>
<organism evidence="1">
    <name type="scientific">marine sediment metagenome</name>
    <dbReference type="NCBI Taxonomy" id="412755"/>
    <lineage>
        <taxon>unclassified sequences</taxon>
        <taxon>metagenomes</taxon>
        <taxon>ecological metagenomes</taxon>
    </lineage>
</organism>
<comment type="caution">
    <text evidence="1">The sequence shown here is derived from an EMBL/GenBank/DDBJ whole genome shotgun (WGS) entry which is preliminary data.</text>
</comment>
<proteinExistence type="predicted"/>
<feature type="non-terminal residue" evidence="1">
    <location>
        <position position="36"/>
    </location>
</feature>
<sequence length="36" mass="4162">MVGKIAQGCKAVVNNSRNRKEEKRARVIFMYIPIQL</sequence>
<dbReference type="EMBL" id="BART01019952">
    <property type="protein sequence ID" value="GAG98237.1"/>
    <property type="molecule type" value="Genomic_DNA"/>
</dbReference>